<dbReference type="AlphaFoldDB" id="A0AAD7VU74"/>
<feature type="region of interest" description="Disordered" evidence="1">
    <location>
        <begin position="347"/>
        <end position="372"/>
    </location>
</feature>
<dbReference type="RefSeq" id="XP_056046282.1">
    <property type="nucleotide sequence ID" value="XM_056190280.1"/>
</dbReference>
<feature type="compositionally biased region" description="Low complexity" evidence="1">
    <location>
        <begin position="347"/>
        <end position="364"/>
    </location>
</feature>
<feature type="region of interest" description="Disordered" evidence="1">
    <location>
        <begin position="205"/>
        <end position="267"/>
    </location>
</feature>
<feature type="region of interest" description="Disordered" evidence="1">
    <location>
        <begin position="139"/>
        <end position="169"/>
    </location>
</feature>
<dbReference type="Proteomes" id="UP001217417">
    <property type="component" value="Unassembled WGS sequence"/>
</dbReference>
<proteinExistence type="predicted"/>
<name>A0AAD7VU74_9ASCO</name>
<dbReference type="GeneID" id="80885446"/>
<protein>
    <submittedName>
        <fullName evidence="2">Uncharacterized protein</fullName>
    </submittedName>
</protein>
<organism evidence="2 3">
    <name type="scientific">Lipomyces tetrasporus</name>
    <dbReference type="NCBI Taxonomy" id="54092"/>
    <lineage>
        <taxon>Eukaryota</taxon>
        <taxon>Fungi</taxon>
        <taxon>Dikarya</taxon>
        <taxon>Ascomycota</taxon>
        <taxon>Saccharomycotina</taxon>
        <taxon>Lipomycetes</taxon>
        <taxon>Lipomycetales</taxon>
        <taxon>Lipomycetaceae</taxon>
        <taxon>Lipomyces</taxon>
    </lineage>
</organism>
<sequence>MEVSKAITRLQPPTTDAVISLALDGIAQLATAIATKADRPPVSVSEKLGLEIEKIGTLAVANVNALPPAGELEIAKDIATKVVQTRAETAHVSLAAALEGTLNDNTDGNSKLGLSTASASASLKRKHAQTMFSIVKHRRRTGTSPRRPILQCPTSLPIESRAPESLKRKREFEFEESSLQGQPLKRRAGSEQWLVVHLQGITDTNKSPTLERKSRASAQRNKYLTAGHPNAGSDADDESSECETSPSPVKSKSGDKTDGTAVGGKPSAGRVLAIPVFDATQTKLDTTNIAELVPPVVATLSTTPNGTAPATTVVDPNESLRGVSPDNTKKGRKLADMLLSMDILTTPELTTTSSSSGTESGSSPDGSPAHKVAEHCGIKDVEDVSPPPAYTSSPGDYLKTTIGRAVNDSAIMKEDSPRILTSILSANKTQCIAGAEQLFDPPPSIKSSTPAIAGNILSPLTEAFQGLQLNCNTFDTAGNEELLDYTDTQVTVTFPVRFRPASVHIKERHDGDSAILF</sequence>
<reference evidence="2" key="1">
    <citation type="submission" date="2023-03" db="EMBL/GenBank/DDBJ databases">
        <title>Near-Complete genome sequence of Lipomyces tetrasporous NRRL Y-64009, an oleaginous yeast capable of growing on lignocellulosic hydrolysates.</title>
        <authorList>
            <consortium name="Lawrence Berkeley National Laboratory"/>
            <person name="Jagtap S.S."/>
            <person name="Liu J.-J."/>
            <person name="Walukiewicz H.E."/>
            <person name="Pangilinan J."/>
            <person name="Lipzen A."/>
            <person name="Ahrendt S."/>
            <person name="Koriabine M."/>
            <person name="Cobaugh K."/>
            <person name="Salamov A."/>
            <person name="Yoshinaga Y."/>
            <person name="Ng V."/>
            <person name="Daum C."/>
            <person name="Grigoriev I.V."/>
            <person name="Slininger P.J."/>
            <person name="Dien B.S."/>
            <person name="Jin Y.-S."/>
            <person name="Rao C.V."/>
        </authorList>
    </citation>
    <scope>NUCLEOTIDE SEQUENCE</scope>
    <source>
        <strain evidence="2">NRRL Y-64009</strain>
    </source>
</reference>
<evidence type="ECO:0000256" key="1">
    <source>
        <dbReference type="SAM" id="MobiDB-lite"/>
    </source>
</evidence>
<gene>
    <name evidence="2" type="ORF">POJ06DRAFT_287949</name>
</gene>
<accession>A0AAD7VU74</accession>
<comment type="caution">
    <text evidence="2">The sequence shown here is derived from an EMBL/GenBank/DDBJ whole genome shotgun (WGS) entry which is preliminary data.</text>
</comment>
<dbReference type="EMBL" id="JARPMG010000002">
    <property type="protein sequence ID" value="KAJ8102832.1"/>
    <property type="molecule type" value="Genomic_DNA"/>
</dbReference>
<evidence type="ECO:0000313" key="3">
    <source>
        <dbReference type="Proteomes" id="UP001217417"/>
    </source>
</evidence>
<feature type="region of interest" description="Disordered" evidence="1">
    <location>
        <begin position="303"/>
        <end position="329"/>
    </location>
</feature>
<evidence type="ECO:0000313" key="2">
    <source>
        <dbReference type="EMBL" id="KAJ8102832.1"/>
    </source>
</evidence>
<keyword evidence="3" id="KW-1185">Reference proteome</keyword>